<evidence type="ECO:0000313" key="9">
    <source>
        <dbReference type="EMBL" id="KUO39337.1"/>
    </source>
</evidence>
<keyword evidence="4 6" id="KW-1133">Transmembrane helix</keyword>
<comment type="subcellular location">
    <subcellularLocation>
        <location evidence="1">Cell membrane</location>
        <topology evidence="1">Multi-pass membrane protein</topology>
    </subcellularLocation>
</comment>
<sequence>MIPHAPILVIVLPLFTAFVMPLIGIIAERYHIKYLRELIAIGVMIVVLILAGTIAQEVWNGEVIVYELGGWSPPWGIVLAIDALSTQMALMIAGLGTLVMIYSASYMSRDSGLSYFYTLMLLVISGMMGIVLTGDFFNFYVFLEIMSISSYALVSFRRDALSIEAGIKYLIIGSLGTSFVLLSVVMLYGVVGTLNIADLGAKLATYGGTNVPSVLVLSLALFVTGVMIKVAMVPFHTWLPDAFTAAPTAISALLAGPAAVVGIYWVARLPYLPFGMPVGLILVSLGLISMVVGVLMALMQRDFKRMLAYHVISQKGYMVLGIGLGTLGATLGTQGGLFHLLNHSTYKALLFMCAGAVLYQTKSQKFDELGGLGKNMPITALTFLIGALAISGIPPLNGFVSKYIIYLAGFQAGMPWITAIAVVVSGLTLASFMKAFSSVFLGQRPQHLQGTREAPKPMLFSMIVMALICVAIGLLPALGFNIIGPAAEAAKNTSSYISHVLGGT</sequence>
<evidence type="ECO:0000256" key="5">
    <source>
        <dbReference type="ARBA" id="ARBA00023136"/>
    </source>
</evidence>
<feature type="transmembrane region" description="Helical" evidence="6">
    <location>
        <begin position="278"/>
        <end position="298"/>
    </location>
</feature>
<evidence type="ECO:0000256" key="1">
    <source>
        <dbReference type="ARBA" id="ARBA00004651"/>
    </source>
</evidence>
<dbReference type="STRING" id="1776334.APZ16_06710"/>
<evidence type="ECO:0000256" key="6">
    <source>
        <dbReference type="SAM" id="Phobius"/>
    </source>
</evidence>
<comment type="caution">
    <text evidence="9">The sequence shown here is derived from an EMBL/GenBank/DDBJ whole genome shotgun (WGS) entry which is preliminary data.</text>
</comment>
<keyword evidence="3 6" id="KW-0812">Transmembrane</keyword>
<dbReference type="InterPro" id="IPR001750">
    <property type="entry name" value="ND/Mrp_TM"/>
</dbReference>
<dbReference type="PANTHER" id="PTHR42703">
    <property type="entry name" value="NADH DEHYDROGENASE"/>
    <property type="match status" value="1"/>
</dbReference>
<reference evidence="9 10" key="1">
    <citation type="journal article" date="2016" name="Nat. Microbiol.">
        <title>Genomic inference of the metabolism of cosmopolitan subsurface Archaea, Hadesarchaea.</title>
        <authorList>
            <person name="Baker B.J."/>
            <person name="Saw J.H."/>
            <person name="Lind A.E."/>
            <person name="Lazar C.S."/>
            <person name="Hinrichs K.-U."/>
            <person name="Teske A.P."/>
            <person name="Ettema T.J."/>
        </authorList>
    </citation>
    <scope>NUCLEOTIDE SEQUENCE [LARGE SCALE GENOMIC DNA]</scope>
</reference>
<dbReference type="InterPro" id="IPR050586">
    <property type="entry name" value="CPA3_Na-H_Antiporter_D"/>
</dbReference>
<dbReference type="EMBL" id="LQMQ01000066">
    <property type="protein sequence ID" value="KUO39337.1"/>
    <property type="molecule type" value="Genomic_DNA"/>
</dbReference>
<evidence type="ECO:0000259" key="8">
    <source>
        <dbReference type="Pfam" id="PF00662"/>
    </source>
</evidence>
<dbReference type="Pfam" id="PF00662">
    <property type="entry name" value="Proton_antipo_N"/>
    <property type="match status" value="1"/>
</dbReference>
<feature type="transmembrane region" description="Helical" evidence="6">
    <location>
        <begin position="243"/>
        <end position="266"/>
    </location>
</feature>
<dbReference type="PRINTS" id="PR01434">
    <property type="entry name" value="NADHDHGNASE5"/>
</dbReference>
<gene>
    <name evidence="9" type="ORF">APZ16_06710</name>
</gene>
<feature type="transmembrane region" description="Helical" evidence="6">
    <location>
        <begin position="139"/>
        <end position="157"/>
    </location>
</feature>
<evidence type="ECO:0000256" key="4">
    <source>
        <dbReference type="ARBA" id="ARBA00022989"/>
    </source>
</evidence>
<feature type="transmembrane region" description="Helical" evidence="6">
    <location>
        <begin position="169"/>
        <end position="191"/>
    </location>
</feature>
<protein>
    <recommendedName>
        <fullName evidence="11">NADH:quinone oxidoreductase/Mrp antiporter membrane subunit domain-containing protein</fullName>
    </recommendedName>
</protein>
<organism evidence="9 10">
    <name type="scientific">Hadarchaeum yellowstonense</name>
    <dbReference type="NCBI Taxonomy" id="1776334"/>
    <lineage>
        <taxon>Archaea</taxon>
        <taxon>Methanobacteriati</taxon>
        <taxon>Candidatus Hadarchaeota</taxon>
        <taxon>Candidatus Hadarchaeia</taxon>
        <taxon>Candidatus Hadarchaeales</taxon>
        <taxon>Candidatus Hadarchaeaceae</taxon>
        <taxon>Candidatus Hadarchaeum</taxon>
    </lineage>
</organism>
<dbReference type="InterPro" id="IPR001516">
    <property type="entry name" value="Proton_antipo_N"/>
</dbReference>
<feature type="transmembrane region" description="Helical" evidence="6">
    <location>
        <begin position="458"/>
        <end position="483"/>
    </location>
</feature>
<feature type="domain" description="NADH:quinone oxidoreductase/Mrp antiporter transmembrane" evidence="7">
    <location>
        <begin position="135"/>
        <end position="428"/>
    </location>
</feature>
<evidence type="ECO:0000256" key="3">
    <source>
        <dbReference type="ARBA" id="ARBA00022692"/>
    </source>
</evidence>
<accession>A0A147JS89</accession>
<feature type="transmembrane region" description="Helical" evidence="6">
    <location>
        <begin position="6"/>
        <end position="26"/>
    </location>
</feature>
<feature type="domain" description="NADH-Ubiquinone oxidoreductase (complex I) chain 5 N-terminal" evidence="8">
    <location>
        <begin position="78"/>
        <end position="117"/>
    </location>
</feature>
<dbReference type="Pfam" id="PF00361">
    <property type="entry name" value="Proton_antipo_M"/>
    <property type="match status" value="1"/>
</dbReference>
<keyword evidence="5 6" id="KW-0472">Membrane</keyword>
<dbReference type="GO" id="GO:0005886">
    <property type="term" value="C:plasma membrane"/>
    <property type="evidence" value="ECO:0007669"/>
    <property type="project" value="UniProtKB-SubCell"/>
</dbReference>
<feature type="transmembrane region" description="Helical" evidence="6">
    <location>
        <begin position="114"/>
        <end position="133"/>
    </location>
</feature>
<feature type="transmembrane region" description="Helical" evidence="6">
    <location>
        <begin position="211"/>
        <end position="231"/>
    </location>
</feature>
<feature type="transmembrane region" description="Helical" evidence="6">
    <location>
        <begin position="75"/>
        <end position="102"/>
    </location>
</feature>
<evidence type="ECO:0000259" key="7">
    <source>
        <dbReference type="Pfam" id="PF00361"/>
    </source>
</evidence>
<dbReference type="AlphaFoldDB" id="A0A147JS89"/>
<keyword evidence="2" id="KW-1003">Cell membrane</keyword>
<dbReference type="PRINTS" id="PR01435">
    <property type="entry name" value="NPOXDRDTASE5"/>
</dbReference>
<dbReference type="PANTHER" id="PTHR42703:SF1">
    <property type="entry name" value="NA(+)_H(+) ANTIPORTER SUBUNIT D1"/>
    <property type="match status" value="1"/>
</dbReference>
<feature type="transmembrane region" description="Helical" evidence="6">
    <location>
        <begin position="319"/>
        <end position="338"/>
    </location>
</feature>
<dbReference type="Proteomes" id="UP000074294">
    <property type="component" value="Unassembled WGS sequence"/>
</dbReference>
<feature type="transmembrane region" description="Helical" evidence="6">
    <location>
        <begin position="413"/>
        <end position="437"/>
    </location>
</feature>
<evidence type="ECO:0000256" key="2">
    <source>
        <dbReference type="ARBA" id="ARBA00022475"/>
    </source>
</evidence>
<name>A0A147JS89_HADYE</name>
<proteinExistence type="predicted"/>
<evidence type="ECO:0008006" key="11">
    <source>
        <dbReference type="Google" id="ProtNLM"/>
    </source>
</evidence>
<feature type="transmembrane region" description="Helical" evidence="6">
    <location>
        <begin position="38"/>
        <end position="55"/>
    </location>
</feature>
<feature type="transmembrane region" description="Helical" evidence="6">
    <location>
        <begin position="372"/>
        <end position="393"/>
    </location>
</feature>
<evidence type="ECO:0000313" key="10">
    <source>
        <dbReference type="Proteomes" id="UP000074294"/>
    </source>
</evidence>